<organism evidence="2">
    <name type="scientific">uncultured marine group II/III euryarchaeote KM3_133_F10</name>
    <dbReference type="NCBI Taxonomy" id="1457864"/>
    <lineage>
        <taxon>Archaea</taxon>
        <taxon>Methanobacteriati</taxon>
        <taxon>Methanobacteriota</taxon>
        <taxon>environmental samples</taxon>
    </lineage>
</organism>
<dbReference type="GO" id="GO:0003677">
    <property type="term" value="F:DNA binding"/>
    <property type="evidence" value="ECO:0007669"/>
    <property type="project" value="InterPro"/>
</dbReference>
<proteinExistence type="predicted"/>
<name>A0A075GFS3_9EURY</name>
<dbReference type="SMART" id="SM00530">
    <property type="entry name" value="HTH_XRE"/>
    <property type="match status" value="1"/>
</dbReference>
<reference evidence="2" key="1">
    <citation type="journal article" date="2014" name="Genome Biol. Evol.">
        <title>Pangenome evidence for extensive interdomain horizontal transfer affecting lineage core and shell genes in uncultured planktonic thaumarchaeota and euryarchaeota.</title>
        <authorList>
            <person name="Deschamps P."/>
            <person name="Zivanovic Y."/>
            <person name="Moreira D."/>
            <person name="Rodriguez-Valera F."/>
            <person name="Lopez-Garcia P."/>
        </authorList>
    </citation>
    <scope>NUCLEOTIDE SEQUENCE</scope>
</reference>
<evidence type="ECO:0000313" key="2">
    <source>
        <dbReference type="EMBL" id="AIF00463.1"/>
    </source>
</evidence>
<dbReference type="AlphaFoldDB" id="A0A075GFS3"/>
<dbReference type="CDD" id="cd00093">
    <property type="entry name" value="HTH_XRE"/>
    <property type="match status" value="1"/>
</dbReference>
<dbReference type="Gene3D" id="1.10.260.40">
    <property type="entry name" value="lambda repressor-like DNA-binding domains"/>
    <property type="match status" value="1"/>
</dbReference>
<dbReference type="InterPro" id="IPR010982">
    <property type="entry name" value="Lambda_DNA-bd_dom_sf"/>
</dbReference>
<accession>A0A075GFS3</accession>
<sequence>MEVNFNKHLGSKLRIRRLALGLTQTKVAQAIHVTFQQIQKYEKGTNGISSLRIMQLANFLKVPVVYFFEDYMPNENTSNTSNNNQVEDLNYSFLVKLFQGLSETEQEKIFQVLKNTKQLEKKVV</sequence>
<dbReference type="PROSITE" id="PS50943">
    <property type="entry name" value="HTH_CROC1"/>
    <property type="match status" value="1"/>
</dbReference>
<dbReference type="EMBL" id="KF900592">
    <property type="protein sequence ID" value="AIF00463.1"/>
    <property type="molecule type" value="Genomic_DNA"/>
</dbReference>
<dbReference type="Pfam" id="PF01381">
    <property type="entry name" value="HTH_3"/>
    <property type="match status" value="1"/>
</dbReference>
<protein>
    <submittedName>
        <fullName evidence="2">Transcriptional regulator Cro/CI family</fullName>
    </submittedName>
</protein>
<feature type="domain" description="HTH cro/C1-type" evidence="1">
    <location>
        <begin position="13"/>
        <end position="67"/>
    </location>
</feature>
<dbReference type="SUPFAM" id="SSF47413">
    <property type="entry name" value="lambda repressor-like DNA-binding domains"/>
    <property type="match status" value="1"/>
</dbReference>
<dbReference type="InterPro" id="IPR001387">
    <property type="entry name" value="Cro/C1-type_HTH"/>
</dbReference>
<evidence type="ECO:0000259" key="1">
    <source>
        <dbReference type="PROSITE" id="PS50943"/>
    </source>
</evidence>